<feature type="transmembrane region" description="Helical" evidence="1">
    <location>
        <begin position="315"/>
        <end position="337"/>
    </location>
</feature>
<proteinExistence type="predicted"/>
<protein>
    <recommendedName>
        <fullName evidence="4">Sodium Bile acid symporter family</fullName>
    </recommendedName>
</protein>
<sequence length="360" mass="39167">MWGPPLRIVVVNDWVVFRMVNRRADQADSSDALRSHRRAFSFSVDGFVLAILGAVGLASLLPISGVAALVFDDVTTVAIAVLFFMYGGRLSREEVWVGFRHWQLHLTILGFTFVVFPVIGQVLRLLESWMLSPELMAGVLFLCAVPSTVQSSITFTSISGGNVAGAVVSASLSNLLGVVITPVLVVITMGGAGGFTISGSSVVDLVLHILVPFLVGQCVQPWVSGWLKRNHAWLKRVDQGIIVAVVYSAFSRGMVERMWLRVSVGDLVVLLVLVVVVLAFVLWLTWWLSGVLGFERADRIAIQFCGTKKSLATGVPMALVLFPGATVGLMVLPIMLFHQAQLMVCAVLARRHSLVESRQR</sequence>
<evidence type="ECO:0000313" key="3">
    <source>
        <dbReference type="Proteomes" id="UP000254118"/>
    </source>
</evidence>
<dbReference type="PANTHER" id="PTHR18640">
    <property type="entry name" value="SOLUTE CARRIER FAMILY 10 MEMBER 7"/>
    <property type="match status" value="1"/>
</dbReference>
<comment type="caution">
    <text evidence="2">The sequence shown here is derived from an EMBL/GenBank/DDBJ whole genome shotgun (WGS) entry which is preliminary data.</text>
</comment>
<name>A0AA46GZ99_9MICO</name>
<feature type="transmembrane region" description="Helical" evidence="1">
    <location>
        <begin position="39"/>
        <end position="60"/>
    </location>
</feature>
<keyword evidence="1" id="KW-0812">Transmembrane</keyword>
<reference evidence="2 3" key="1">
    <citation type="submission" date="2018-06" db="EMBL/GenBank/DDBJ databases">
        <authorList>
            <consortium name="Pathogen Informatics"/>
            <person name="Doyle S."/>
        </authorList>
    </citation>
    <scope>NUCLEOTIDE SEQUENCE [LARGE SCALE GENOMIC DNA]</scope>
    <source>
        <strain evidence="2 3">NCTC7915</strain>
    </source>
</reference>
<evidence type="ECO:0000313" key="2">
    <source>
        <dbReference type="EMBL" id="STD02758.1"/>
    </source>
</evidence>
<dbReference type="EMBL" id="UFYA01000001">
    <property type="protein sequence ID" value="STD02758.1"/>
    <property type="molecule type" value="Genomic_DNA"/>
</dbReference>
<feature type="transmembrane region" description="Helical" evidence="1">
    <location>
        <begin position="66"/>
        <end position="86"/>
    </location>
</feature>
<feature type="transmembrane region" description="Helical" evidence="1">
    <location>
        <begin position="267"/>
        <end position="294"/>
    </location>
</feature>
<evidence type="ECO:0000256" key="1">
    <source>
        <dbReference type="SAM" id="Phobius"/>
    </source>
</evidence>
<feature type="transmembrane region" description="Helical" evidence="1">
    <location>
        <begin position="163"/>
        <end position="189"/>
    </location>
</feature>
<dbReference type="InterPro" id="IPR038770">
    <property type="entry name" value="Na+/solute_symporter_sf"/>
</dbReference>
<dbReference type="PANTHER" id="PTHR18640:SF5">
    <property type="entry name" value="SODIUM_BILE ACID COTRANSPORTER 7"/>
    <property type="match status" value="1"/>
</dbReference>
<gene>
    <name evidence="2" type="ORF">NCTC7915_00002</name>
</gene>
<dbReference type="AlphaFoldDB" id="A0AA46GZ99"/>
<accession>A0AA46GZ99</accession>
<keyword evidence="1" id="KW-0472">Membrane</keyword>
<feature type="transmembrane region" description="Helical" evidence="1">
    <location>
        <begin position="195"/>
        <end position="216"/>
    </location>
</feature>
<dbReference type="PIRSF" id="PIRSF026166">
    <property type="entry name" value="UCP026166"/>
    <property type="match status" value="1"/>
</dbReference>
<organism evidence="2 3">
    <name type="scientific">Dermatophilus congolensis</name>
    <dbReference type="NCBI Taxonomy" id="1863"/>
    <lineage>
        <taxon>Bacteria</taxon>
        <taxon>Bacillati</taxon>
        <taxon>Actinomycetota</taxon>
        <taxon>Actinomycetes</taxon>
        <taxon>Micrococcales</taxon>
        <taxon>Dermatophilaceae</taxon>
        <taxon>Dermatophilus</taxon>
    </lineage>
</organism>
<dbReference type="InterPro" id="IPR016833">
    <property type="entry name" value="Put_Na-Bile_cotransptr"/>
</dbReference>
<feature type="transmembrane region" description="Helical" evidence="1">
    <location>
        <begin position="135"/>
        <end position="156"/>
    </location>
</feature>
<feature type="transmembrane region" description="Helical" evidence="1">
    <location>
        <begin position="106"/>
        <end position="123"/>
    </location>
</feature>
<dbReference type="Pfam" id="PF13593">
    <property type="entry name" value="SBF_like"/>
    <property type="match status" value="1"/>
</dbReference>
<dbReference type="GO" id="GO:0005886">
    <property type="term" value="C:plasma membrane"/>
    <property type="evidence" value="ECO:0007669"/>
    <property type="project" value="TreeGrafter"/>
</dbReference>
<dbReference type="Proteomes" id="UP000254118">
    <property type="component" value="Unassembled WGS sequence"/>
</dbReference>
<keyword evidence="1" id="KW-1133">Transmembrane helix</keyword>
<dbReference type="Gene3D" id="1.20.1530.20">
    <property type="match status" value="1"/>
</dbReference>
<evidence type="ECO:0008006" key="4">
    <source>
        <dbReference type="Google" id="ProtNLM"/>
    </source>
</evidence>